<organism evidence="2 3">
    <name type="scientific">Lunasporangiospora selenospora</name>
    <dbReference type="NCBI Taxonomy" id="979761"/>
    <lineage>
        <taxon>Eukaryota</taxon>
        <taxon>Fungi</taxon>
        <taxon>Fungi incertae sedis</taxon>
        <taxon>Mucoromycota</taxon>
        <taxon>Mortierellomycotina</taxon>
        <taxon>Mortierellomycetes</taxon>
        <taxon>Mortierellales</taxon>
        <taxon>Mortierellaceae</taxon>
        <taxon>Lunasporangiospora</taxon>
    </lineage>
</organism>
<feature type="non-terminal residue" evidence="2">
    <location>
        <position position="108"/>
    </location>
</feature>
<dbReference type="Proteomes" id="UP000780801">
    <property type="component" value="Unassembled WGS sequence"/>
</dbReference>
<keyword evidence="3" id="KW-1185">Reference proteome</keyword>
<reference evidence="2" key="1">
    <citation type="journal article" date="2020" name="Fungal Divers.">
        <title>Resolving the Mortierellaceae phylogeny through synthesis of multi-gene phylogenetics and phylogenomics.</title>
        <authorList>
            <person name="Vandepol N."/>
            <person name="Liber J."/>
            <person name="Desiro A."/>
            <person name="Na H."/>
            <person name="Kennedy M."/>
            <person name="Barry K."/>
            <person name="Grigoriev I.V."/>
            <person name="Miller A.N."/>
            <person name="O'Donnell K."/>
            <person name="Stajich J.E."/>
            <person name="Bonito G."/>
        </authorList>
    </citation>
    <scope>NUCLEOTIDE SEQUENCE</scope>
    <source>
        <strain evidence="2">KOD1015</strain>
    </source>
</reference>
<accession>A0A9P6FWT9</accession>
<proteinExistence type="predicted"/>
<protein>
    <submittedName>
        <fullName evidence="2">Uncharacterized protein</fullName>
    </submittedName>
</protein>
<feature type="region of interest" description="Disordered" evidence="1">
    <location>
        <begin position="1"/>
        <end position="72"/>
    </location>
</feature>
<name>A0A9P6FWT9_9FUNG</name>
<gene>
    <name evidence="2" type="ORF">BGW38_000570</name>
</gene>
<dbReference type="AlphaFoldDB" id="A0A9P6FWT9"/>
<comment type="caution">
    <text evidence="2">The sequence shown here is derived from an EMBL/GenBank/DDBJ whole genome shotgun (WGS) entry which is preliminary data.</text>
</comment>
<feature type="region of interest" description="Disordered" evidence="1">
    <location>
        <begin position="87"/>
        <end position="108"/>
    </location>
</feature>
<dbReference type="EMBL" id="JAABOA010001158">
    <property type="protein sequence ID" value="KAF9582156.1"/>
    <property type="molecule type" value="Genomic_DNA"/>
</dbReference>
<feature type="compositionally biased region" description="Basic and acidic residues" evidence="1">
    <location>
        <begin position="32"/>
        <end position="41"/>
    </location>
</feature>
<sequence>MSALNQHHSAEHSQPEHMPAIAATSFAPGHVEYNHNHDRQHTSPMPVIDGHSTPASHRRLSRPLPPVPSPETAAVVKAAMRARRLSRGLGEGLNPDFVFPPKAVDQAN</sequence>
<evidence type="ECO:0000313" key="2">
    <source>
        <dbReference type="EMBL" id="KAF9582156.1"/>
    </source>
</evidence>
<evidence type="ECO:0000313" key="3">
    <source>
        <dbReference type="Proteomes" id="UP000780801"/>
    </source>
</evidence>
<evidence type="ECO:0000256" key="1">
    <source>
        <dbReference type="SAM" id="MobiDB-lite"/>
    </source>
</evidence>